<keyword evidence="2" id="KW-1185">Reference proteome</keyword>
<reference evidence="1 2" key="1">
    <citation type="submission" date="2017-11" db="EMBL/GenBank/DDBJ databases">
        <title>Comparitive Functional Genomics of Dry Heat Resistant strains isolated from the Viking Spacecraft.</title>
        <authorList>
            <person name="Seuylemezian A."/>
            <person name="Cooper K."/>
            <person name="Vaishampayan P."/>
        </authorList>
    </citation>
    <scope>NUCLEOTIDE SEQUENCE [LARGE SCALE GENOMIC DNA]</scope>
    <source>
        <strain evidence="1 2">V1-29</strain>
    </source>
</reference>
<dbReference type="OrthoDB" id="2943934at2"/>
<evidence type="ECO:0000313" key="1">
    <source>
        <dbReference type="EMBL" id="PLT31508.1"/>
    </source>
</evidence>
<comment type="caution">
    <text evidence="1">The sequence shown here is derived from an EMBL/GenBank/DDBJ whole genome shotgun (WGS) entry which is preliminary data.</text>
</comment>
<sequence length="68" mass="7895">MNDSSFKCFYFGKIKTDVIKIIRHYVFMHLRPSSTGLRDAPHTCEEQNGIRISVHTGCDILHKSHYIT</sequence>
<gene>
    <name evidence="1" type="ORF">CUU66_02120</name>
</gene>
<dbReference type="EMBL" id="PGUY01000005">
    <property type="protein sequence ID" value="PLT31508.1"/>
    <property type="molecule type" value="Genomic_DNA"/>
</dbReference>
<organism evidence="1 2">
    <name type="scientific">Peribacillus deserti</name>
    <dbReference type="NCBI Taxonomy" id="673318"/>
    <lineage>
        <taxon>Bacteria</taxon>
        <taxon>Bacillati</taxon>
        <taxon>Bacillota</taxon>
        <taxon>Bacilli</taxon>
        <taxon>Bacillales</taxon>
        <taxon>Bacillaceae</taxon>
        <taxon>Peribacillus</taxon>
    </lineage>
</organism>
<dbReference type="Proteomes" id="UP000234748">
    <property type="component" value="Unassembled WGS sequence"/>
</dbReference>
<dbReference type="AlphaFoldDB" id="A0A2N5MAW2"/>
<name>A0A2N5MAW2_9BACI</name>
<protein>
    <submittedName>
        <fullName evidence="1">Uncharacterized protein</fullName>
    </submittedName>
</protein>
<accession>A0A2N5MAW2</accession>
<evidence type="ECO:0000313" key="2">
    <source>
        <dbReference type="Proteomes" id="UP000234748"/>
    </source>
</evidence>
<proteinExistence type="predicted"/>